<evidence type="ECO:0000256" key="1">
    <source>
        <dbReference type="SAM" id="MobiDB-lite"/>
    </source>
</evidence>
<reference evidence="2 3" key="1">
    <citation type="journal article" date="2019" name="Nat. Ecol. Evol.">
        <title>Megaphylogeny resolves global patterns of mushroom evolution.</title>
        <authorList>
            <person name="Varga T."/>
            <person name="Krizsan K."/>
            <person name="Foldi C."/>
            <person name="Dima B."/>
            <person name="Sanchez-Garcia M."/>
            <person name="Sanchez-Ramirez S."/>
            <person name="Szollosi G.J."/>
            <person name="Szarkandi J.G."/>
            <person name="Papp V."/>
            <person name="Albert L."/>
            <person name="Andreopoulos W."/>
            <person name="Angelini C."/>
            <person name="Antonin V."/>
            <person name="Barry K.W."/>
            <person name="Bougher N.L."/>
            <person name="Buchanan P."/>
            <person name="Buyck B."/>
            <person name="Bense V."/>
            <person name="Catcheside P."/>
            <person name="Chovatia M."/>
            <person name="Cooper J."/>
            <person name="Damon W."/>
            <person name="Desjardin D."/>
            <person name="Finy P."/>
            <person name="Geml J."/>
            <person name="Haridas S."/>
            <person name="Hughes K."/>
            <person name="Justo A."/>
            <person name="Karasinski D."/>
            <person name="Kautmanova I."/>
            <person name="Kiss B."/>
            <person name="Kocsube S."/>
            <person name="Kotiranta H."/>
            <person name="LaButti K.M."/>
            <person name="Lechner B.E."/>
            <person name="Liimatainen K."/>
            <person name="Lipzen A."/>
            <person name="Lukacs Z."/>
            <person name="Mihaltcheva S."/>
            <person name="Morgado L.N."/>
            <person name="Niskanen T."/>
            <person name="Noordeloos M.E."/>
            <person name="Ohm R.A."/>
            <person name="Ortiz-Santana B."/>
            <person name="Ovrebo C."/>
            <person name="Racz N."/>
            <person name="Riley R."/>
            <person name="Savchenko A."/>
            <person name="Shiryaev A."/>
            <person name="Soop K."/>
            <person name="Spirin V."/>
            <person name="Szebenyi C."/>
            <person name="Tomsovsky M."/>
            <person name="Tulloss R.E."/>
            <person name="Uehling J."/>
            <person name="Grigoriev I.V."/>
            <person name="Vagvolgyi C."/>
            <person name="Papp T."/>
            <person name="Martin F.M."/>
            <person name="Miettinen O."/>
            <person name="Hibbett D.S."/>
            <person name="Nagy L.G."/>
        </authorList>
    </citation>
    <scope>NUCLEOTIDE SEQUENCE [LARGE SCALE GENOMIC DNA]</scope>
    <source>
        <strain evidence="2 3">CBS 962.96</strain>
    </source>
</reference>
<proteinExistence type="predicted"/>
<feature type="region of interest" description="Disordered" evidence="1">
    <location>
        <begin position="55"/>
        <end position="124"/>
    </location>
</feature>
<evidence type="ECO:0000313" key="2">
    <source>
        <dbReference type="EMBL" id="THU77594.1"/>
    </source>
</evidence>
<feature type="compositionally biased region" description="Basic residues" evidence="1">
    <location>
        <begin position="58"/>
        <end position="68"/>
    </location>
</feature>
<keyword evidence="3" id="KW-1185">Reference proteome</keyword>
<name>A0A4S8KPH2_DENBC</name>
<feature type="compositionally biased region" description="Polar residues" evidence="1">
    <location>
        <begin position="113"/>
        <end position="124"/>
    </location>
</feature>
<feature type="compositionally biased region" description="Basic residues" evidence="1">
    <location>
        <begin position="79"/>
        <end position="107"/>
    </location>
</feature>
<accession>A0A4S8KPH2</accession>
<evidence type="ECO:0000313" key="3">
    <source>
        <dbReference type="Proteomes" id="UP000297245"/>
    </source>
</evidence>
<gene>
    <name evidence="2" type="ORF">K435DRAFT_87145</name>
</gene>
<feature type="compositionally biased region" description="Low complexity" evidence="1">
    <location>
        <begin position="69"/>
        <end position="78"/>
    </location>
</feature>
<dbReference type="Proteomes" id="UP000297245">
    <property type="component" value="Unassembled WGS sequence"/>
</dbReference>
<protein>
    <submittedName>
        <fullName evidence="2">Uncharacterized protein</fullName>
    </submittedName>
</protein>
<dbReference type="AlphaFoldDB" id="A0A4S8KPH2"/>
<organism evidence="2 3">
    <name type="scientific">Dendrothele bispora (strain CBS 962.96)</name>
    <dbReference type="NCBI Taxonomy" id="1314807"/>
    <lineage>
        <taxon>Eukaryota</taxon>
        <taxon>Fungi</taxon>
        <taxon>Dikarya</taxon>
        <taxon>Basidiomycota</taxon>
        <taxon>Agaricomycotina</taxon>
        <taxon>Agaricomycetes</taxon>
        <taxon>Agaricomycetidae</taxon>
        <taxon>Agaricales</taxon>
        <taxon>Agaricales incertae sedis</taxon>
        <taxon>Dendrothele</taxon>
    </lineage>
</organism>
<dbReference type="EMBL" id="ML180392">
    <property type="protein sequence ID" value="THU77594.1"/>
    <property type="molecule type" value="Genomic_DNA"/>
</dbReference>
<sequence length="219" mass="25768">MMDRAKRRFRLLRRRTRRITRARLTKKKCPTPQSCRSRSNRRRWWWSKLLSTAGRHNSSSHHRQRSRSLTRFVSPSPSSHHHHHPHSQPQSHHHHQQLHHRYRPHSRSHSEDSFPTSHSRNNPSTLSYSVEIQAMKLFTLDEIRVNPTAYSNYLSGTTSLSPNVSSGNIVKAAVKSVLEGLTQHENERFCSDTRNTYRRLLVPLHWIEIPVLLSIPMHT</sequence>